<accession>A0A562VEG2</accession>
<feature type="binding site" evidence="7">
    <location>
        <position position="142"/>
    </location>
    <ligand>
        <name>a 1,2-diacyl-sn-glycero-3-phospho-(1'-sn-glycerol)</name>
        <dbReference type="ChEBI" id="CHEBI:64716"/>
    </ligand>
</feature>
<dbReference type="Proteomes" id="UP000321617">
    <property type="component" value="Unassembled WGS sequence"/>
</dbReference>
<dbReference type="AlphaFoldDB" id="A0A562VEG2"/>
<feature type="transmembrane region" description="Helical" evidence="7">
    <location>
        <begin position="51"/>
        <end position="72"/>
    </location>
</feature>
<comment type="caution">
    <text evidence="9">The sequence shown here is derived from an EMBL/GenBank/DDBJ whole genome shotgun (WGS) entry which is preliminary data.</text>
</comment>
<dbReference type="NCBIfam" id="TIGR00544">
    <property type="entry name" value="lgt"/>
    <property type="match status" value="1"/>
</dbReference>
<keyword evidence="5 7" id="KW-1133">Transmembrane helix</keyword>
<gene>
    <name evidence="7" type="primary">lgt</name>
    <name evidence="9" type="ORF">LX16_1934</name>
</gene>
<keyword evidence="3 7" id="KW-0808">Transferase</keyword>
<sequence length="332" mass="36336">MDLAYIPSPPESVWYLFGLVPLRAYAMCIIAGIVAACVITEYRLRRRGAPSGTVIDLAVWAVPFGIIGGRIYHVITSPDAYFGVNGDPVKALYIWEGGLGIPGAIVLGGVGVWIACRRHAVSFSMVADAAAPAIPVAQAIGRLGNWFNQELYGRPTDLPWGVQIDREYQIDVIPPEFVGAAAYHPTFLYELLWNLGIALVVWQLDRRFRFGRGRAFAIYVLLYGVGRFWIEGMRIDPAHAFMGLRVNEWMALAMIVGAVMYLLRVSGKQTVLVADSSGALHEVAWDSPEATRDTRPATDEDESADDDETAEGDEPPQADTASKRDSSDSSKS</sequence>
<keyword evidence="6 7" id="KW-0472">Membrane</keyword>
<evidence type="ECO:0000256" key="5">
    <source>
        <dbReference type="ARBA" id="ARBA00022989"/>
    </source>
</evidence>
<keyword evidence="9" id="KW-0449">Lipoprotein</keyword>
<dbReference type="GO" id="GO:0008961">
    <property type="term" value="F:phosphatidylglycerol-prolipoprotein diacylglyceryl transferase activity"/>
    <property type="evidence" value="ECO:0007669"/>
    <property type="project" value="UniProtKB-UniRule"/>
</dbReference>
<comment type="subcellular location">
    <subcellularLocation>
        <location evidence="7">Cell membrane</location>
        <topology evidence="7">Multi-pass membrane protein</topology>
    </subcellularLocation>
</comment>
<reference evidence="9 10" key="1">
    <citation type="journal article" date="2013" name="Stand. Genomic Sci.">
        <title>Genomic Encyclopedia of Type Strains, Phase I: The one thousand microbial genomes (KMG-I) project.</title>
        <authorList>
            <person name="Kyrpides N.C."/>
            <person name="Woyke T."/>
            <person name="Eisen J.A."/>
            <person name="Garrity G."/>
            <person name="Lilburn T.G."/>
            <person name="Beck B.J."/>
            <person name="Whitman W.B."/>
            <person name="Hugenholtz P."/>
            <person name="Klenk H.P."/>
        </authorList>
    </citation>
    <scope>NUCLEOTIDE SEQUENCE [LARGE SCALE GENOMIC DNA]</scope>
    <source>
        <strain evidence="9 10">DSM 45044</strain>
    </source>
</reference>
<dbReference type="EMBL" id="VLLL01000005">
    <property type="protein sequence ID" value="TWJ16207.1"/>
    <property type="molecule type" value="Genomic_DNA"/>
</dbReference>
<evidence type="ECO:0000256" key="6">
    <source>
        <dbReference type="ARBA" id="ARBA00023136"/>
    </source>
</evidence>
<dbReference type="RefSeq" id="WP_147136223.1">
    <property type="nucleotide sequence ID" value="NZ_BAABIJ010000001.1"/>
</dbReference>
<dbReference type="OrthoDB" id="871140at2"/>
<feature type="region of interest" description="Disordered" evidence="8">
    <location>
        <begin position="284"/>
        <end position="332"/>
    </location>
</feature>
<proteinExistence type="inferred from homology"/>
<name>A0A562VEG2_9ACTN</name>
<dbReference type="HAMAP" id="MF_01147">
    <property type="entry name" value="Lgt"/>
    <property type="match status" value="1"/>
</dbReference>
<evidence type="ECO:0000256" key="3">
    <source>
        <dbReference type="ARBA" id="ARBA00022679"/>
    </source>
</evidence>
<evidence type="ECO:0000313" key="10">
    <source>
        <dbReference type="Proteomes" id="UP000321617"/>
    </source>
</evidence>
<feature type="compositionally biased region" description="Basic and acidic residues" evidence="8">
    <location>
        <begin position="321"/>
        <end position="332"/>
    </location>
</feature>
<keyword evidence="10" id="KW-1185">Reference proteome</keyword>
<protein>
    <recommendedName>
        <fullName evidence="7">Phosphatidylglycerol--prolipoprotein diacylglyceryl transferase</fullName>
        <ecNumber evidence="7">2.5.1.145</ecNumber>
    </recommendedName>
</protein>
<dbReference type="InterPro" id="IPR001640">
    <property type="entry name" value="Lgt"/>
</dbReference>
<feature type="transmembrane region" description="Helical" evidence="7">
    <location>
        <begin position="242"/>
        <end position="263"/>
    </location>
</feature>
<dbReference type="PANTHER" id="PTHR30589:SF0">
    <property type="entry name" value="PHOSPHATIDYLGLYCEROL--PROLIPOPROTEIN DIACYLGLYCERYL TRANSFERASE"/>
    <property type="match status" value="1"/>
</dbReference>
<dbReference type="GO" id="GO:0042158">
    <property type="term" value="P:lipoprotein biosynthetic process"/>
    <property type="evidence" value="ECO:0007669"/>
    <property type="project" value="UniProtKB-UniRule"/>
</dbReference>
<dbReference type="UniPathway" id="UPA00664"/>
<evidence type="ECO:0000256" key="7">
    <source>
        <dbReference type="HAMAP-Rule" id="MF_01147"/>
    </source>
</evidence>
<keyword evidence="4 7" id="KW-0812">Transmembrane</keyword>
<keyword evidence="2 7" id="KW-1003">Cell membrane</keyword>
<feature type="compositionally biased region" description="Acidic residues" evidence="8">
    <location>
        <begin position="299"/>
        <end position="316"/>
    </location>
</feature>
<feature type="compositionally biased region" description="Basic and acidic residues" evidence="8">
    <location>
        <begin position="289"/>
        <end position="298"/>
    </location>
</feature>
<evidence type="ECO:0000256" key="8">
    <source>
        <dbReference type="SAM" id="MobiDB-lite"/>
    </source>
</evidence>
<feature type="transmembrane region" description="Helical" evidence="7">
    <location>
        <begin position="92"/>
        <end position="115"/>
    </location>
</feature>
<dbReference type="EC" id="2.5.1.145" evidence="7"/>
<dbReference type="GO" id="GO:0005886">
    <property type="term" value="C:plasma membrane"/>
    <property type="evidence" value="ECO:0007669"/>
    <property type="project" value="UniProtKB-SubCell"/>
</dbReference>
<feature type="transmembrane region" description="Helical" evidence="7">
    <location>
        <begin position="12"/>
        <end position="39"/>
    </location>
</feature>
<comment type="function">
    <text evidence="7">Catalyzes the transfer of the diacylglyceryl group from phosphatidylglycerol to the sulfhydryl group of the N-terminal cysteine of a prolipoprotein, the first step in the formation of mature lipoproteins.</text>
</comment>
<dbReference type="Pfam" id="PF01790">
    <property type="entry name" value="LGT"/>
    <property type="match status" value="1"/>
</dbReference>
<comment type="similarity">
    <text evidence="1 7">Belongs to the Lgt family.</text>
</comment>
<evidence type="ECO:0000313" key="9">
    <source>
        <dbReference type="EMBL" id="TWJ16207.1"/>
    </source>
</evidence>
<organism evidence="9 10">
    <name type="scientific">Stackebrandtia albiflava</name>
    <dbReference type="NCBI Taxonomy" id="406432"/>
    <lineage>
        <taxon>Bacteria</taxon>
        <taxon>Bacillati</taxon>
        <taxon>Actinomycetota</taxon>
        <taxon>Actinomycetes</taxon>
        <taxon>Glycomycetales</taxon>
        <taxon>Glycomycetaceae</taxon>
        <taxon>Stackebrandtia</taxon>
    </lineage>
</organism>
<evidence type="ECO:0000256" key="2">
    <source>
        <dbReference type="ARBA" id="ARBA00022475"/>
    </source>
</evidence>
<evidence type="ECO:0000256" key="1">
    <source>
        <dbReference type="ARBA" id="ARBA00007150"/>
    </source>
</evidence>
<dbReference type="PANTHER" id="PTHR30589">
    <property type="entry name" value="PROLIPOPROTEIN DIACYLGLYCERYL TRANSFERASE"/>
    <property type="match status" value="1"/>
</dbReference>
<evidence type="ECO:0000256" key="4">
    <source>
        <dbReference type="ARBA" id="ARBA00022692"/>
    </source>
</evidence>
<dbReference type="PROSITE" id="PS01311">
    <property type="entry name" value="LGT"/>
    <property type="match status" value="1"/>
</dbReference>
<comment type="pathway">
    <text evidence="7">Protein modification; lipoprotein biosynthesis (diacylglyceryl transfer).</text>
</comment>
<comment type="catalytic activity">
    <reaction evidence="7">
        <text>L-cysteinyl-[prolipoprotein] + a 1,2-diacyl-sn-glycero-3-phospho-(1'-sn-glycerol) = an S-1,2-diacyl-sn-glyceryl-L-cysteinyl-[prolipoprotein] + sn-glycerol 1-phosphate + H(+)</text>
        <dbReference type="Rhea" id="RHEA:56712"/>
        <dbReference type="Rhea" id="RHEA-COMP:14679"/>
        <dbReference type="Rhea" id="RHEA-COMP:14680"/>
        <dbReference type="ChEBI" id="CHEBI:15378"/>
        <dbReference type="ChEBI" id="CHEBI:29950"/>
        <dbReference type="ChEBI" id="CHEBI:57685"/>
        <dbReference type="ChEBI" id="CHEBI:64716"/>
        <dbReference type="ChEBI" id="CHEBI:140658"/>
        <dbReference type="EC" id="2.5.1.145"/>
    </reaction>
</comment>
<feature type="transmembrane region" description="Helical" evidence="7">
    <location>
        <begin position="213"/>
        <end position="230"/>
    </location>
</feature>